<dbReference type="InterPro" id="IPR028325">
    <property type="entry name" value="VG_K_chnl"/>
</dbReference>
<keyword evidence="6" id="KW-0472">Membrane</keyword>
<dbReference type="STRING" id="60517.A0A158R6N8"/>
<comment type="subcellular location">
    <subcellularLocation>
        <location evidence="1">Membrane</location>
        <topology evidence="1">Multi-pass membrane protein</topology>
    </subcellularLocation>
</comment>
<evidence type="ECO:0000256" key="5">
    <source>
        <dbReference type="ARBA" id="ARBA00023065"/>
    </source>
</evidence>
<feature type="region of interest" description="Disordered" evidence="8">
    <location>
        <begin position="41"/>
        <end position="66"/>
    </location>
</feature>
<evidence type="ECO:0000256" key="7">
    <source>
        <dbReference type="ARBA" id="ARBA00023303"/>
    </source>
</evidence>
<evidence type="ECO:0000313" key="9">
    <source>
        <dbReference type="EMBL" id="VDK21328.1"/>
    </source>
</evidence>
<evidence type="ECO:0000256" key="8">
    <source>
        <dbReference type="SAM" id="MobiDB-lite"/>
    </source>
</evidence>
<keyword evidence="2" id="KW-0813">Transport</keyword>
<evidence type="ECO:0000256" key="3">
    <source>
        <dbReference type="ARBA" id="ARBA00022692"/>
    </source>
</evidence>
<keyword evidence="10" id="KW-1185">Reference proteome</keyword>
<accession>A0A158R6N8</accession>
<feature type="region of interest" description="Disordered" evidence="8">
    <location>
        <begin position="147"/>
        <end position="175"/>
    </location>
</feature>
<reference evidence="9 10" key="2">
    <citation type="submission" date="2018-11" db="EMBL/GenBank/DDBJ databases">
        <authorList>
            <consortium name="Pathogen Informatics"/>
        </authorList>
    </citation>
    <scope>NUCLEOTIDE SEQUENCE [LARGE SCALE GENOMIC DNA]</scope>
</reference>
<dbReference type="GO" id="GO:0008076">
    <property type="term" value="C:voltage-gated potassium channel complex"/>
    <property type="evidence" value="ECO:0007669"/>
    <property type="project" value="InterPro"/>
</dbReference>
<keyword evidence="5" id="KW-0406">Ion transport</keyword>
<dbReference type="GO" id="GO:0043679">
    <property type="term" value="C:axon terminus"/>
    <property type="evidence" value="ECO:0007669"/>
    <property type="project" value="TreeGrafter"/>
</dbReference>
<dbReference type="GO" id="GO:0032590">
    <property type="term" value="C:dendrite membrane"/>
    <property type="evidence" value="ECO:0007669"/>
    <property type="project" value="TreeGrafter"/>
</dbReference>
<dbReference type="EMBL" id="UYRS01000082">
    <property type="protein sequence ID" value="VDK21328.1"/>
    <property type="molecule type" value="Genomic_DNA"/>
</dbReference>
<evidence type="ECO:0000256" key="6">
    <source>
        <dbReference type="ARBA" id="ARBA00023136"/>
    </source>
</evidence>
<name>A0A158R6N8_TAEAS</name>
<keyword evidence="3" id="KW-0812">Transmembrane</keyword>
<keyword evidence="4" id="KW-1133">Transmembrane helix</keyword>
<dbReference type="GO" id="GO:0032809">
    <property type="term" value="C:neuronal cell body membrane"/>
    <property type="evidence" value="ECO:0007669"/>
    <property type="project" value="TreeGrafter"/>
</dbReference>
<dbReference type="GO" id="GO:0005251">
    <property type="term" value="F:delayed rectifier potassium channel activity"/>
    <property type="evidence" value="ECO:0007669"/>
    <property type="project" value="TreeGrafter"/>
</dbReference>
<evidence type="ECO:0000256" key="4">
    <source>
        <dbReference type="ARBA" id="ARBA00022989"/>
    </source>
</evidence>
<dbReference type="GO" id="GO:0042734">
    <property type="term" value="C:presynaptic membrane"/>
    <property type="evidence" value="ECO:0007669"/>
    <property type="project" value="TreeGrafter"/>
</dbReference>
<evidence type="ECO:0000256" key="2">
    <source>
        <dbReference type="ARBA" id="ARBA00022448"/>
    </source>
</evidence>
<evidence type="ECO:0000313" key="11">
    <source>
        <dbReference type="WBParaSite" id="TASK_0000059301-mRNA-1"/>
    </source>
</evidence>
<protein>
    <submittedName>
        <fullName evidence="11">DUF3399 domain-containing protein</fullName>
    </submittedName>
</protein>
<dbReference type="Proteomes" id="UP000282613">
    <property type="component" value="Unassembled WGS sequence"/>
</dbReference>
<dbReference type="PANTHER" id="PTHR11537">
    <property type="entry name" value="VOLTAGE-GATED POTASSIUM CHANNEL"/>
    <property type="match status" value="1"/>
</dbReference>
<evidence type="ECO:0000313" key="10">
    <source>
        <dbReference type="Proteomes" id="UP000282613"/>
    </source>
</evidence>
<dbReference type="OrthoDB" id="10025005at2759"/>
<proteinExistence type="predicted"/>
<dbReference type="PANTHER" id="PTHR11537:SF278">
    <property type="entry name" value="SHAW-LIKE, ISOFORM C"/>
    <property type="match status" value="1"/>
</dbReference>
<feature type="compositionally biased region" description="Polar residues" evidence="8">
    <location>
        <begin position="159"/>
        <end position="171"/>
    </location>
</feature>
<sequence length="204" mass="22283">MMVGALCAITGVLTIALPVPVIVSNFSMFYSHTQARSKLPKKRRRVLPAEPIRTKHKSPPGSIRNGRTCCRRLSPTLAASLPNAVLMNHRLESAQPANPAFLETVGNLKVQDTDIEAPLSASQVLRTRRTAIIDLSEPIADKRGNFEPCKENSHALPNRMQNSDAYNGSTSIDDENDDEEIYANCQSPPSLVICRDGSKSSAFV</sequence>
<reference evidence="11" key="1">
    <citation type="submission" date="2016-04" db="UniProtKB">
        <authorList>
            <consortium name="WormBaseParasite"/>
        </authorList>
    </citation>
    <scope>IDENTIFICATION</scope>
</reference>
<dbReference type="GO" id="GO:0001508">
    <property type="term" value="P:action potential"/>
    <property type="evidence" value="ECO:0007669"/>
    <property type="project" value="TreeGrafter"/>
</dbReference>
<organism evidence="11">
    <name type="scientific">Taenia asiatica</name>
    <name type="common">Asian tapeworm</name>
    <dbReference type="NCBI Taxonomy" id="60517"/>
    <lineage>
        <taxon>Eukaryota</taxon>
        <taxon>Metazoa</taxon>
        <taxon>Spiralia</taxon>
        <taxon>Lophotrochozoa</taxon>
        <taxon>Platyhelminthes</taxon>
        <taxon>Cestoda</taxon>
        <taxon>Eucestoda</taxon>
        <taxon>Cyclophyllidea</taxon>
        <taxon>Taeniidae</taxon>
        <taxon>Taenia</taxon>
    </lineage>
</organism>
<dbReference type="WBParaSite" id="TASK_0000059301-mRNA-1">
    <property type="protein sequence ID" value="TASK_0000059301-mRNA-1"/>
    <property type="gene ID" value="TASK_0000059301"/>
</dbReference>
<dbReference type="GO" id="GO:0045211">
    <property type="term" value="C:postsynaptic membrane"/>
    <property type="evidence" value="ECO:0007669"/>
    <property type="project" value="TreeGrafter"/>
</dbReference>
<dbReference type="AlphaFoldDB" id="A0A158R6N8"/>
<evidence type="ECO:0000256" key="1">
    <source>
        <dbReference type="ARBA" id="ARBA00004141"/>
    </source>
</evidence>
<keyword evidence="7" id="KW-0407">Ion channel</keyword>
<gene>
    <name evidence="9" type="ORF">TASK_LOCUS594</name>
</gene>